<evidence type="ECO:0000256" key="4">
    <source>
        <dbReference type="ARBA" id="ARBA00022786"/>
    </source>
</evidence>
<evidence type="ECO:0000256" key="5">
    <source>
        <dbReference type="ARBA" id="ARBA00022833"/>
    </source>
</evidence>
<keyword evidence="7" id="KW-0812">Transmembrane</keyword>
<dbReference type="EMBL" id="CCKQ01015590">
    <property type="protein sequence ID" value="CDW87415.1"/>
    <property type="molecule type" value="Genomic_DNA"/>
</dbReference>
<evidence type="ECO:0000313" key="9">
    <source>
        <dbReference type="EMBL" id="CDW87415.1"/>
    </source>
</evidence>
<protein>
    <submittedName>
        <fullName evidence="9">Low quality protein: e3 ubiquitin-protein ligase amfr-like</fullName>
    </submittedName>
</protein>
<proteinExistence type="predicted"/>
<dbReference type="InParanoid" id="A0A078AYD4"/>
<feature type="domain" description="RING-type" evidence="8">
    <location>
        <begin position="377"/>
        <end position="416"/>
    </location>
</feature>
<dbReference type="SUPFAM" id="SSF57850">
    <property type="entry name" value="RING/U-box"/>
    <property type="match status" value="1"/>
</dbReference>
<evidence type="ECO:0000313" key="10">
    <source>
        <dbReference type="Proteomes" id="UP000039865"/>
    </source>
</evidence>
<evidence type="ECO:0000256" key="2">
    <source>
        <dbReference type="ARBA" id="ARBA00022723"/>
    </source>
</evidence>
<dbReference type="Pfam" id="PF13639">
    <property type="entry name" value="zf-RING_2"/>
    <property type="match status" value="1"/>
</dbReference>
<name>A0A078AYD4_STYLE</name>
<dbReference type="PANTHER" id="PTHR15067">
    <property type="entry name" value="E3 UBIQUITIN-PROTEIN LIGASE RNF8"/>
    <property type="match status" value="1"/>
</dbReference>
<keyword evidence="3 6" id="KW-0863">Zinc-finger</keyword>
<keyword evidence="7" id="KW-0472">Membrane</keyword>
<evidence type="ECO:0000256" key="6">
    <source>
        <dbReference type="PROSITE-ProRule" id="PRU00175"/>
    </source>
</evidence>
<keyword evidence="1" id="KW-0808">Transferase</keyword>
<keyword evidence="5" id="KW-0862">Zinc</keyword>
<dbReference type="PANTHER" id="PTHR15067:SF4">
    <property type="entry name" value="E3 UBIQUITIN-PROTEIN LIGASE RNF8"/>
    <property type="match status" value="1"/>
</dbReference>
<dbReference type="CDD" id="cd16448">
    <property type="entry name" value="RING-H2"/>
    <property type="match status" value="1"/>
</dbReference>
<dbReference type="GO" id="GO:0016567">
    <property type="term" value="P:protein ubiquitination"/>
    <property type="evidence" value="ECO:0007669"/>
    <property type="project" value="TreeGrafter"/>
</dbReference>
<gene>
    <name evidence="9" type="primary">Contig551.g604</name>
    <name evidence="9" type="ORF">STYLEM_16518</name>
</gene>
<evidence type="ECO:0000256" key="7">
    <source>
        <dbReference type="SAM" id="Phobius"/>
    </source>
</evidence>
<feature type="transmembrane region" description="Helical" evidence="7">
    <location>
        <begin position="6"/>
        <end position="27"/>
    </location>
</feature>
<evidence type="ECO:0000256" key="3">
    <source>
        <dbReference type="ARBA" id="ARBA00022771"/>
    </source>
</evidence>
<dbReference type="Proteomes" id="UP000039865">
    <property type="component" value="Unassembled WGS sequence"/>
</dbReference>
<evidence type="ECO:0000259" key="8">
    <source>
        <dbReference type="PROSITE" id="PS50089"/>
    </source>
</evidence>
<accession>A0A078AYD4</accession>
<reference evidence="9 10" key="1">
    <citation type="submission" date="2014-06" db="EMBL/GenBank/DDBJ databases">
        <authorList>
            <person name="Swart Estienne"/>
        </authorList>
    </citation>
    <scope>NUCLEOTIDE SEQUENCE [LARGE SCALE GENOMIC DNA]</scope>
    <source>
        <strain evidence="9 10">130c</strain>
    </source>
</reference>
<dbReference type="GO" id="GO:0005829">
    <property type="term" value="C:cytosol"/>
    <property type="evidence" value="ECO:0007669"/>
    <property type="project" value="TreeGrafter"/>
</dbReference>
<dbReference type="GO" id="GO:0000151">
    <property type="term" value="C:ubiquitin ligase complex"/>
    <property type="evidence" value="ECO:0007669"/>
    <property type="project" value="TreeGrafter"/>
</dbReference>
<keyword evidence="2" id="KW-0479">Metal-binding</keyword>
<keyword evidence="7" id="KW-1133">Transmembrane helix</keyword>
<sequence length="510" mass="59876">MEELNVNFKSFSASNFLFYQTLFIALLQNNRPRENVQDRGIGGMINNRQRQNQAPRRLSENTYSNVIKFIGSLRLNIFLMIINLSFVFVLCHLGFLYHNVLEKSFLEWVVPPHNFNNINQNVNPQQQPQQNQQKATTILELLIQENLYYYLVIYWLIDHKNIYATFFDVLVFGVAYTFFSFTHCSGVIDTQISFSSALFLRKDENFQRRIKKVDNYFKNVIAYEILTIIILLWLFYYANILLLLLLIEPMNQALSYQATDDQIITKMHLNFFTNMSTKFLDLLQHSMIIFFAGISFGYFPMIQVYIMTQGYNQFKQFTQEIDKYRKFRNFLKNLNQDYPIVYFGPNAQQQNRRLSDVDAVEPGNNQNHQHSEEIEECAICKEQMNVGRKLSCNHSFHWFCIIQLIESGSKNCPICRAEFNNNNPNRQHQQNPGAQNNGQNSIMSFRLRRWLGRWMPDISIRMIRSRQAPVIPMNQAIERTEIRGAGGHIDQAILNITENIQGGMYPGVNI</sequence>
<feature type="transmembrane region" description="Helical" evidence="7">
    <location>
        <begin position="282"/>
        <end position="306"/>
    </location>
</feature>
<keyword evidence="10" id="KW-1185">Reference proteome</keyword>
<dbReference type="PROSITE" id="PS50089">
    <property type="entry name" value="ZF_RING_2"/>
    <property type="match status" value="1"/>
</dbReference>
<dbReference type="OrthoDB" id="3824970at2759"/>
<evidence type="ECO:0000256" key="1">
    <source>
        <dbReference type="ARBA" id="ARBA00022679"/>
    </source>
</evidence>
<dbReference type="GO" id="GO:0061630">
    <property type="term" value="F:ubiquitin protein ligase activity"/>
    <property type="evidence" value="ECO:0007669"/>
    <property type="project" value="TreeGrafter"/>
</dbReference>
<dbReference type="AlphaFoldDB" id="A0A078AYD4"/>
<keyword evidence="4" id="KW-0833">Ubl conjugation pathway</keyword>
<dbReference type="GO" id="GO:0006511">
    <property type="term" value="P:ubiquitin-dependent protein catabolic process"/>
    <property type="evidence" value="ECO:0007669"/>
    <property type="project" value="TreeGrafter"/>
</dbReference>
<dbReference type="SMART" id="SM00184">
    <property type="entry name" value="RING"/>
    <property type="match status" value="1"/>
</dbReference>
<feature type="transmembrane region" description="Helical" evidence="7">
    <location>
        <begin position="77"/>
        <end position="97"/>
    </location>
</feature>
<feature type="transmembrane region" description="Helical" evidence="7">
    <location>
        <begin position="221"/>
        <end position="247"/>
    </location>
</feature>
<dbReference type="InterPro" id="IPR001841">
    <property type="entry name" value="Znf_RING"/>
</dbReference>
<dbReference type="GO" id="GO:0008270">
    <property type="term" value="F:zinc ion binding"/>
    <property type="evidence" value="ECO:0007669"/>
    <property type="project" value="UniProtKB-KW"/>
</dbReference>
<dbReference type="Gene3D" id="3.30.40.10">
    <property type="entry name" value="Zinc/RING finger domain, C3HC4 (zinc finger)"/>
    <property type="match status" value="1"/>
</dbReference>
<dbReference type="InterPro" id="IPR013083">
    <property type="entry name" value="Znf_RING/FYVE/PHD"/>
</dbReference>
<organism evidence="9 10">
    <name type="scientific">Stylonychia lemnae</name>
    <name type="common">Ciliate</name>
    <dbReference type="NCBI Taxonomy" id="5949"/>
    <lineage>
        <taxon>Eukaryota</taxon>
        <taxon>Sar</taxon>
        <taxon>Alveolata</taxon>
        <taxon>Ciliophora</taxon>
        <taxon>Intramacronucleata</taxon>
        <taxon>Spirotrichea</taxon>
        <taxon>Stichotrichia</taxon>
        <taxon>Sporadotrichida</taxon>
        <taxon>Oxytrichidae</taxon>
        <taxon>Stylonychinae</taxon>
        <taxon>Stylonychia</taxon>
    </lineage>
</organism>